<dbReference type="InterPro" id="IPR051677">
    <property type="entry name" value="AfsR-DnrI-RedD_regulator"/>
</dbReference>
<dbReference type="PRINTS" id="PR00364">
    <property type="entry name" value="DISEASERSIST"/>
</dbReference>
<dbReference type="RefSeq" id="WP_343934306.1">
    <property type="nucleotide sequence ID" value="NZ_BAAABU010000005.1"/>
</dbReference>
<organism evidence="7 8">
    <name type="scientific">Saccharothrix mutabilis subsp. mutabilis</name>
    <dbReference type="NCBI Taxonomy" id="66855"/>
    <lineage>
        <taxon>Bacteria</taxon>
        <taxon>Bacillati</taxon>
        <taxon>Actinomycetota</taxon>
        <taxon>Actinomycetes</taxon>
        <taxon>Pseudonocardiales</taxon>
        <taxon>Pseudonocardiaceae</taxon>
        <taxon>Saccharothrix</taxon>
    </lineage>
</organism>
<dbReference type="Pfam" id="PF00486">
    <property type="entry name" value="Trans_reg_C"/>
    <property type="match status" value="1"/>
</dbReference>
<keyword evidence="3 5" id="KW-0238">DNA-binding</keyword>
<dbReference type="SMART" id="SM01043">
    <property type="entry name" value="BTAD"/>
    <property type="match status" value="1"/>
</dbReference>
<accession>A0ABP3DF66</accession>
<dbReference type="PROSITE" id="PS51755">
    <property type="entry name" value="OMPR_PHOB"/>
    <property type="match status" value="1"/>
</dbReference>
<dbReference type="Pfam" id="PF03704">
    <property type="entry name" value="BTAD"/>
    <property type="match status" value="1"/>
</dbReference>
<name>A0ABP3DF66_9PSEU</name>
<protein>
    <recommendedName>
        <fullName evidence="6">OmpR/PhoB-type domain-containing protein</fullName>
    </recommendedName>
</protein>
<dbReference type="InterPro" id="IPR001867">
    <property type="entry name" value="OmpR/PhoB-type_DNA-bd"/>
</dbReference>
<dbReference type="PANTHER" id="PTHR35807:SF1">
    <property type="entry name" value="TRANSCRIPTIONAL REGULATOR REDD"/>
    <property type="match status" value="1"/>
</dbReference>
<evidence type="ECO:0000256" key="2">
    <source>
        <dbReference type="ARBA" id="ARBA00023015"/>
    </source>
</evidence>
<dbReference type="InterPro" id="IPR027417">
    <property type="entry name" value="P-loop_NTPase"/>
</dbReference>
<evidence type="ECO:0000256" key="1">
    <source>
        <dbReference type="ARBA" id="ARBA00005820"/>
    </source>
</evidence>
<dbReference type="Gene3D" id="1.25.40.10">
    <property type="entry name" value="Tetratricopeptide repeat domain"/>
    <property type="match status" value="1"/>
</dbReference>
<dbReference type="InterPro" id="IPR002182">
    <property type="entry name" value="NB-ARC"/>
</dbReference>
<dbReference type="InterPro" id="IPR003593">
    <property type="entry name" value="AAA+_ATPase"/>
</dbReference>
<proteinExistence type="inferred from homology"/>
<dbReference type="SUPFAM" id="SSF52540">
    <property type="entry name" value="P-loop containing nucleoside triphosphate hydrolases"/>
    <property type="match status" value="1"/>
</dbReference>
<evidence type="ECO:0000313" key="7">
    <source>
        <dbReference type="EMBL" id="GAA0228838.1"/>
    </source>
</evidence>
<keyword evidence="8" id="KW-1185">Reference proteome</keyword>
<dbReference type="PANTHER" id="PTHR35807">
    <property type="entry name" value="TRANSCRIPTIONAL REGULATOR REDD-RELATED"/>
    <property type="match status" value="1"/>
</dbReference>
<feature type="DNA-binding region" description="OmpR/PhoB-type" evidence="5">
    <location>
        <begin position="1"/>
        <end position="97"/>
    </location>
</feature>
<dbReference type="SUPFAM" id="SSF46894">
    <property type="entry name" value="C-terminal effector domain of the bipartite response regulators"/>
    <property type="match status" value="1"/>
</dbReference>
<dbReference type="InterPro" id="IPR005158">
    <property type="entry name" value="BTAD"/>
</dbReference>
<gene>
    <name evidence="7" type="ORF">GCM10010492_29050</name>
</gene>
<dbReference type="SUPFAM" id="SSF48452">
    <property type="entry name" value="TPR-like"/>
    <property type="match status" value="1"/>
</dbReference>
<keyword evidence="4" id="KW-0804">Transcription</keyword>
<keyword evidence="2" id="KW-0805">Transcription regulation</keyword>
<dbReference type="InterPro" id="IPR011990">
    <property type="entry name" value="TPR-like_helical_dom_sf"/>
</dbReference>
<comment type="caution">
    <text evidence="7">The sequence shown here is derived from an EMBL/GenBank/DDBJ whole genome shotgun (WGS) entry which is preliminary data.</text>
</comment>
<evidence type="ECO:0000256" key="3">
    <source>
        <dbReference type="ARBA" id="ARBA00023125"/>
    </source>
</evidence>
<dbReference type="InterPro" id="IPR016032">
    <property type="entry name" value="Sig_transdc_resp-reg_C-effctor"/>
</dbReference>
<dbReference type="CDD" id="cd15831">
    <property type="entry name" value="BTAD"/>
    <property type="match status" value="1"/>
</dbReference>
<evidence type="ECO:0000313" key="8">
    <source>
        <dbReference type="Proteomes" id="UP001500416"/>
    </source>
</evidence>
<dbReference type="EMBL" id="BAAABU010000005">
    <property type="protein sequence ID" value="GAA0228838.1"/>
    <property type="molecule type" value="Genomic_DNA"/>
</dbReference>
<dbReference type="Pfam" id="PF00931">
    <property type="entry name" value="NB-ARC"/>
    <property type="match status" value="1"/>
</dbReference>
<reference evidence="8" key="1">
    <citation type="journal article" date="2019" name="Int. J. Syst. Evol. Microbiol.">
        <title>The Global Catalogue of Microorganisms (GCM) 10K type strain sequencing project: providing services to taxonomists for standard genome sequencing and annotation.</title>
        <authorList>
            <consortium name="The Broad Institute Genomics Platform"/>
            <consortium name="The Broad Institute Genome Sequencing Center for Infectious Disease"/>
            <person name="Wu L."/>
            <person name="Ma J."/>
        </authorList>
    </citation>
    <scope>NUCLEOTIDE SEQUENCE [LARGE SCALE GENOMIC DNA]</scope>
    <source>
        <strain evidence="8">JCM 3380</strain>
    </source>
</reference>
<dbReference type="InterPro" id="IPR036388">
    <property type="entry name" value="WH-like_DNA-bd_sf"/>
</dbReference>
<dbReference type="Proteomes" id="UP001500416">
    <property type="component" value="Unassembled WGS sequence"/>
</dbReference>
<evidence type="ECO:0000259" key="6">
    <source>
        <dbReference type="PROSITE" id="PS51755"/>
    </source>
</evidence>
<dbReference type="SMART" id="SM00382">
    <property type="entry name" value="AAA"/>
    <property type="match status" value="1"/>
</dbReference>
<feature type="domain" description="OmpR/PhoB-type" evidence="6">
    <location>
        <begin position="1"/>
        <end position="97"/>
    </location>
</feature>
<comment type="similarity">
    <text evidence="1">Belongs to the AfsR/DnrI/RedD regulatory family.</text>
</comment>
<evidence type="ECO:0000256" key="5">
    <source>
        <dbReference type="PROSITE-ProRule" id="PRU01091"/>
    </source>
</evidence>
<dbReference type="SMART" id="SM00862">
    <property type="entry name" value="Trans_reg_C"/>
    <property type="match status" value="1"/>
</dbReference>
<dbReference type="Gene3D" id="3.40.50.300">
    <property type="entry name" value="P-loop containing nucleotide triphosphate hydrolases"/>
    <property type="match status" value="1"/>
</dbReference>
<evidence type="ECO:0000256" key="4">
    <source>
        <dbReference type="ARBA" id="ARBA00023163"/>
    </source>
</evidence>
<sequence>MKFGVLGPLTVRTADGTPVPIRGKRLRTLLSVLLVHAGRPVPSHQLVDALWEGEPPKSYLSNLHTYVSRLRDRLPDLRIDHTDGLYTARVDPADLDLLVFRGRVDAARLAVRRGEHALAADLYRGALELFRDRPLLDLDAPALEPEISHLESTRLLLVEDRFEAELNAGRHVEVVAELEALVAERPTRERLCRQLMLALCAAGRQADALAAYRTTRDRLVEAVGVEPGPALRRLHREILRGDVPEPTPAEATPPESAAFPICQLPPDTADFSGRRAEVARLVAELSAPDGPVPVVVLTGQPGAGKTALAVRVAHLLRARFPDGQLFLDLKGAADTPRDPGDLLAGLLRALQVDVPEDVAERAAALRAALADRRVLVVLDDAAHAGQVRALLPGTAGCAVLVTARKRMDDLAGATPVPVGPFTPEDARELLAAVAGPERVTAERDAADEVARLCGHLPLAVRIAATRLAARAHLGIGAFAERLADERGRLDELGVDGRGVRSELARAHRRLCPQARRAAERLAALGPRDVREREFVAVVADAAVEELVRSGLLLPRGLDAAGEPLYRLPELFRVYALEPR</sequence>
<dbReference type="Gene3D" id="1.10.10.10">
    <property type="entry name" value="Winged helix-like DNA-binding domain superfamily/Winged helix DNA-binding domain"/>
    <property type="match status" value="1"/>
</dbReference>